<accession>A0A7W4NHS9</accession>
<keyword evidence="1" id="KW-1133">Transmembrane helix</keyword>
<keyword evidence="1" id="KW-0812">Transmembrane</keyword>
<evidence type="ECO:0000313" key="2">
    <source>
        <dbReference type="EMBL" id="MBB2158009.1"/>
    </source>
</evidence>
<dbReference type="Proteomes" id="UP000550787">
    <property type="component" value="Unassembled WGS sequence"/>
</dbReference>
<gene>
    <name evidence="2" type="ORF">HLH33_17195</name>
</gene>
<sequence>MSDNQTNGQEPTIRVLGIVFERRVVIGLSGIWVTGLALISLMHTFGQSADDEHFTSIISWISAAIIILNISGTFVLTVDALVRQRRHKRGHAND</sequence>
<feature type="transmembrane region" description="Helical" evidence="1">
    <location>
        <begin position="24"/>
        <end position="45"/>
    </location>
</feature>
<protein>
    <submittedName>
        <fullName evidence="2">Uncharacterized protein</fullName>
    </submittedName>
</protein>
<organism evidence="2 3">
    <name type="scientific">Gluconacetobacter diazotrophicus</name>
    <name type="common">Acetobacter diazotrophicus</name>
    <dbReference type="NCBI Taxonomy" id="33996"/>
    <lineage>
        <taxon>Bacteria</taxon>
        <taxon>Pseudomonadati</taxon>
        <taxon>Pseudomonadota</taxon>
        <taxon>Alphaproteobacteria</taxon>
        <taxon>Acetobacterales</taxon>
        <taxon>Acetobacteraceae</taxon>
        <taxon>Gluconacetobacter</taxon>
    </lineage>
</organism>
<proteinExistence type="predicted"/>
<reference evidence="2 3" key="1">
    <citation type="submission" date="2020-04" db="EMBL/GenBank/DDBJ databases">
        <title>Description of novel Gluconacetobacter.</title>
        <authorList>
            <person name="Sombolestani A."/>
        </authorList>
    </citation>
    <scope>NUCLEOTIDE SEQUENCE [LARGE SCALE GENOMIC DNA]</scope>
    <source>
        <strain evidence="2 3">LMG 7603</strain>
    </source>
</reference>
<dbReference type="EMBL" id="JABEQG010000053">
    <property type="protein sequence ID" value="MBB2158009.1"/>
    <property type="molecule type" value="Genomic_DNA"/>
</dbReference>
<evidence type="ECO:0000256" key="1">
    <source>
        <dbReference type="SAM" id="Phobius"/>
    </source>
</evidence>
<evidence type="ECO:0000313" key="3">
    <source>
        <dbReference type="Proteomes" id="UP000550787"/>
    </source>
</evidence>
<feature type="transmembrane region" description="Helical" evidence="1">
    <location>
        <begin position="57"/>
        <end position="82"/>
    </location>
</feature>
<dbReference type="RefSeq" id="WP_183116479.1">
    <property type="nucleotide sequence ID" value="NZ_JABEQG010000053.1"/>
</dbReference>
<dbReference type="AlphaFoldDB" id="A0A7W4NHS9"/>
<comment type="caution">
    <text evidence="2">The sequence shown here is derived from an EMBL/GenBank/DDBJ whole genome shotgun (WGS) entry which is preliminary data.</text>
</comment>
<keyword evidence="1" id="KW-0472">Membrane</keyword>
<name>A0A7W4NHS9_GLUDI</name>